<proteinExistence type="predicted"/>
<name>Q333W6_9ACTN</name>
<sequence>MRSCGRRLARVTRIGNPRQGLQAPRGQQSVSRAGRGMLTGYVDQRR</sequence>
<protein>
    <submittedName>
        <fullName evidence="2">Uncharacterized protein</fullName>
    </submittedName>
</protein>
<feature type="compositionally biased region" description="Basic residues" evidence="1">
    <location>
        <begin position="1"/>
        <end position="10"/>
    </location>
</feature>
<accession>Q333W6</accession>
<evidence type="ECO:0000313" key="2">
    <source>
        <dbReference type="EMBL" id="CAJ34356.1"/>
    </source>
</evidence>
<feature type="region of interest" description="Disordered" evidence="1">
    <location>
        <begin position="1"/>
        <end position="46"/>
    </location>
</feature>
<dbReference type="EMBL" id="AM113472">
    <property type="protein sequence ID" value="CAJ34356.1"/>
    <property type="molecule type" value="Genomic_DNA"/>
</dbReference>
<dbReference type="AlphaFoldDB" id="Q333W6"/>
<reference evidence="2" key="1">
    <citation type="journal article" date="2006" name="ChemBioChem">
        <title>Deciphering the biosynthesis pathway of the antitumor thiocoraline from a marine actinomycete and its expression in Streptomyces hosts.</title>
        <authorList>
            <person name="Lombo F."/>
            <person name="Velasco A."/>
            <person name="Castro A."/>
            <person name="de la Calle F."/>
            <person name="Brana A.F."/>
            <person name="Sanchez-Puelles J.M."/>
            <person name="Mendez C."/>
            <person name="Salas J.A."/>
        </authorList>
    </citation>
    <scope>NUCLEOTIDE SEQUENCE</scope>
</reference>
<organism evidence="2">
    <name type="scientific">Micromonospora sp. ML1</name>
    <dbReference type="NCBI Taxonomy" id="349725"/>
    <lineage>
        <taxon>Bacteria</taxon>
        <taxon>Bacillati</taxon>
        <taxon>Actinomycetota</taxon>
        <taxon>Actinomycetes</taxon>
        <taxon>Micromonosporales</taxon>
        <taxon>Micromonosporaceae</taxon>
        <taxon>Micromonospora</taxon>
    </lineage>
</organism>
<evidence type="ECO:0000256" key="1">
    <source>
        <dbReference type="SAM" id="MobiDB-lite"/>
    </source>
</evidence>